<dbReference type="PANTHER" id="PTHR24421">
    <property type="entry name" value="NITRATE/NITRITE SENSOR PROTEIN NARX-RELATED"/>
    <property type="match status" value="1"/>
</dbReference>
<dbReference type="PANTHER" id="PTHR24421:SF10">
    <property type="entry name" value="NITRATE_NITRITE SENSOR PROTEIN NARQ"/>
    <property type="match status" value="1"/>
</dbReference>
<dbReference type="GO" id="GO:0046983">
    <property type="term" value="F:protein dimerization activity"/>
    <property type="evidence" value="ECO:0007669"/>
    <property type="project" value="InterPro"/>
</dbReference>
<proteinExistence type="predicted"/>
<reference evidence="22 23" key="1">
    <citation type="submission" date="2023-09" db="EMBL/GenBank/DDBJ databases">
        <title>Flavobacterium sp. a novel bacteria isolate from Pepper rhizosphere.</title>
        <authorList>
            <person name="Peng Y."/>
            <person name="Lee J."/>
        </authorList>
    </citation>
    <scope>NUCLEOTIDE SEQUENCE [LARGE SCALE GENOMIC DNA]</scope>
    <source>
        <strain evidence="21">PMR2A8</strain>
        <strain evidence="22 23">PMTSA4</strain>
    </source>
</reference>
<evidence type="ECO:0000313" key="23">
    <source>
        <dbReference type="Proteomes" id="UP001304515"/>
    </source>
</evidence>
<comment type="catalytic activity">
    <reaction evidence="1">
        <text>ATP + protein L-histidine = ADP + protein N-phospho-L-histidine.</text>
        <dbReference type="EC" id="2.7.13.3"/>
    </reaction>
</comment>
<protein>
    <recommendedName>
        <fullName evidence="5">Oxygen sensor histidine kinase NreB</fullName>
        <ecNumber evidence="4">2.7.13.3</ecNumber>
    </recommendedName>
    <alternativeName>
        <fullName evidence="18">Nitrogen regulation protein B</fullName>
    </alternativeName>
</protein>
<dbReference type="InterPro" id="IPR003594">
    <property type="entry name" value="HATPase_dom"/>
</dbReference>
<accession>A0AA96J5F5</accession>
<dbReference type="AlphaFoldDB" id="A0AA96J900"/>
<keyword evidence="10" id="KW-0479">Metal-binding</keyword>
<evidence type="ECO:0000256" key="2">
    <source>
        <dbReference type="ARBA" id="ARBA00001966"/>
    </source>
</evidence>
<dbReference type="Gene3D" id="1.20.5.1930">
    <property type="match status" value="1"/>
</dbReference>
<dbReference type="GO" id="GO:0000155">
    <property type="term" value="F:phosphorelay sensor kinase activity"/>
    <property type="evidence" value="ECO:0007669"/>
    <property type="project" value="InterPro"/>
</dbReference>
<keyword evidence="12" id="KW-0418">Kinase</keyword>
<evidence type="ECO:0000313" key="21">
    <source>
        <dbReference type="EMBL" id="WNM18946.1"/>
    </source>
</evidence>
<dbReference type="RefSeq" id="WP_313323279.1">
    <property type="nucleotide sequence ID" value="NZ_CP134878.1"/>
</dbReference>
<evidence type="ECO:0000256" key="18">
    <source>
        <dbReference type="ARBA" id="ARBA00030800"/>
    </source>
</evidence>
<keyword evidence="19" id="KW-0472">Membrane</keyword>
<keyword evidence="11" id="KW-0547">Nucleotide-binding</keyword>
<evidence type="ECO:0000256" key="4">
    <source>
        <dbReference type="ARBA" id="ARBA00012438"/>
    </source>
</evidence>
<accession>A0AA96J900</accession>
<keyword evidence="14" id="KW-0408">Iron</keyword>
<evidence type="ECO:0000256" key="7">
    <source>
        <dbReference type="ARBA" id="ARBA00022490"/>
    </source>
</evidence>
<dbReference type="GO" id="GO:0046872">
    <property type="term" value="F:metal ion binding"/>
    <property type="evidence" value="ECO:0007669"/>
    <property type="project" value="UniProtKB-KW"/>
</dbReference>
<keyword evidence="19" id="KW-1133">Transmembrane helix</keyword>
<dbReference type="GO" id="GO:0005524">
    <property type="term" value="F:ATP binding"/>
    <property type="evidence" value="ECO:0007669"/>
    <property type="project" value="UniProtKB-KW"/>
</dbReference>
<evidence type="ECO:0000256" key="1">
    <source>
        <dbReference type="ARBA" id="ARBA00000085"/>
    </source>
</evidence>
<evidence type="ECO:0000259" key="20">
    <source>
        <dbReference type="PROSITE" id="PS50109"/>
    </source>
</evidence>
<comment type="cofactor">
    <cofactor evidence="2">
        <name>[4Fe-4S] cluster</name>
        <dbReference type="ChEBI" id="CHEBI:49883"/>
    </cofactor>
</comment>
<keyword evidence="23" id="KW-1185">Reference proteome</keyword>
<keyword evidence="19" id="KW-0812">Transmembrane</keyword>
<keyword evidence="13 22" id="KW-0067">ATP-binding</keyword>
<feature type="domain" description="Histidine kinase" evidence="20">
    <location>
        <begin position="71"/>
        <end position="259"/>
    </location>
</feature>
<evidence type="ECO:0000313" key="22">
    <source>
        <dbReference type="EMBL" id="WNM22996.1"/>
    </source>
</evidence>
<evidence type="ECO:0000256" key="15">
    <source>
        <dbReference type="ARBA" id="ARBA00023012"/>
    </source>
</evidence>
<name>A0AA96J900_9FLAO</name>
<evidence type="ECO:0000256" key="16">
    <source>
        <dbReference type="ARBA" id="ARBA00023014"/>
    </source>
</evidence>
<dbReference type="Pfam" id="PF07730">
    <property type="entry name" value="HisKA_3"/>
    <property type="match status" value="1"/>
</dbReference>
<dbReference type="PRINTS" id="PR00344">
    <property type="entry name" value="BCTRLSENSOR"/>
</dbReference>
<evidence type="ECO:0000256" key="13">
    <source>
        <dbReference type="ARBA" id="ARBA00022840"/>
    </source>
</evidence>
<evidence type="ECO:0000256" key="5">
    <source>
        <dbReference type="ARBA" id="ARBA00017322"/>
    </source>
</evidence>
<dbReference type="InterPro" id="IPR004358">
    <property type="entry name" value="Sig_transdc_His_kin-like_C"/>
</dbReference>
<evidence type="ECO:0000256" key="3">
    <source>
        <dbReference type="ARBA" id="ARBA00004496"/>
    </source>
</evidence>
<keyword evidence="16" id="KW-0411">Iron-sulfur</keyword>
<dbReference type="Gene3D" id="3.30.565.10">
    <property type="entry name" value="Histidine kinase-like ATPase, C-terminal domain"/>
    <property type="match status" value="1"/>
</dbReference>
<dbReference type="InterPro" id="IPR011712">
    <property type="entry name" value="Sig_transdc_His_kin_sub3_dim/P"/>
</dbReference>
<evidence type="ECO:0000256" key="14">
    <source>
        <dbReference type="ARBA" id="ARBA00023004"/>
    </source>
</evidence>
<dbReference type="GO" id="GO:0005737">
    <property type="term" value="C:cytoplasm"/>
    <property type="evidence" value="ECO:0007669"/>
    <property type="project" value="UniProtKB-SubCell"/>
</dbReference>
<dbReference type="EC" id="2.7.13.3" evidence="4"/>
<dbReference type="InterPro" id="IPR050482">
    <property type="entry name" value="Sensor_HK_TwoCompSys"/>
</dbReference>
<evidence type="ECO:0000256" key="19">
    <source>
        <dbReference type="SAM" id="Phobius"/>
    </source>
</evidence>
<keyword evidence="7" id="KW-0963">Cytoplasm</keyword>
<organism evidence="22 23">
    <name type="scientific">Flavobacterium capsici</name>
    <dbReference type="NCBI Taxonomy" id="3075618"/>
    <lineage>
        <taxon>Bacteria</taxon>
        <taxon>Pseudomonadati</taxon>
        <taxon>Bacteroidota</taxon>
        <taxon>Flavobacteriia</taxon>
        <taxon>Flavobacteriales</taxon>
        <taxon>Flavobacteriaceae</taxon>
        <taxon>Flavobacterium</taxon>
    </lineage>
</organism>
<evidence type="ECO:0000256" key="10">
    <source>
        <dbReference type="ARBA" id="ARBA00022723"/>
    </source>
</evidence>
<feature type="transmembrane region" description="Helical" evidence="19">
    <location>
        <begin position="6"/>
        <end position="29"/>
    </location>
</feature>
<dbReference type="GO" id="GO:0016020">
    <property type="term" value="C:membrane"/>
    <property type="evidence" value="ECO:0007669"/>
    <property type="project" value="InterPro"/>
</dbReference>
<evidence type="ECO:0000256" key="12">
    <source>
        <dbReference type="ARBA" id="ARBA00022777"/>
    </source>
</evidence>
<evidence type="ECO:0000256" key="8">
    <source>
        <dbReference type="ARBA" id="ARBA00022553"/>
    </source>
</evidence>
<gene>
    <name evidence="22" type="ORF">RN605_06445</name>
    <name evidence="21" type="ORF">RN608_13145</name>
</gene>
<dbReference type="Proteomes" id="UP001304515">
    <property type="component" value="Chromosome"/>
</dbReference>
<dbReference type="Pfam" id="PF02518">
    <property type="entry name" value="HATPase_c"/>
    <property type="match status" value="1"/>
</dbReference>
<dbReference type="KEGG" id="fcj:RN605_06445"/>
<comment type="function">
    <text evidence="17">Member of the two-component regulatory system NreB/NreC involved in the control of dissimilatory nitrate/nitrite reduction in response to oxygen. NreB functions as a direct oxygen sensor histidine kinase which is autophosphorylated, in the absence of oxygen, probably at the conserved histidine residue, and transfers its phosphate group probably to a conserved aspartate residue of NreC. NreB/NreC activates the expression of the nitrate (narGHJI) and nitrite (nir) reductase operons, as well as the putative nitrate transporter gene narT.</text>
</comment>
<keyword evidence="6" id="KW-0004">4Fe-4S</keyword>
<dbReference type="InterPro" id="IPR005467">
    <property type="entry name" value="His_kinase_dom"/>
</dbReference>
<dbReference type="SMART" id="SM00387">
    <property type="entry name" value="HATPase_c"/>
    <property type="match status" value="1"/>
</dbReference>
<comment type="subcellular location">
    <subcellularLocation>
        <location evidence="3">Cytoplasm</location>
    </subcellularLocation>
</comment>
<dbReference type="EMBL" id="CP134890">
    <property type="protein sequence ID" value="WNM22996.1"/>
    <property type="molecule type" value="Genomic_DNA"/>
</dbReference>
<evidence type="ECO:0000256" key="6">
    <source>
        <dbReference type="ARBA" id="ARBA00022485"/>
    </source>
</evidence>
<keyword evidence="8" id="KW-0597">Phosphoprotein</keyword>
<dbReference type="InterPro" id="IPR036890">
    <property type="entry name" value="HATPase_C_sf"/>
</dbReference>
<evidence type="ECO:0000256" key="17">
    <source>
        <dbReference type="ARBA" id="ARBA00024827"/>
    </source>
</evidence>
<dbReference type="EMBL" id="CP134878">
    <property type="protein sequence ID" value="WNM18946.1"/>
    <property type="molecule type" value="Genomic_DNA"/>
</dbReference>
<keyword evidence="15" id="KW-0902">Two-component regulatory system</keyword>
<keyword evidence="9" id="KW-0808">Transferase</keyword>
<dbReference type="GO" id="GO:0051539">
    <property type="term" value="F:4 iron, 4 sulfur cluster binding"/>
    <property type="evidence" value="ECO:0007669"/>
    <property type="project" value="UniProtKB-KW"/>
</dbReference>
<dbReference type="PROSITE" id="PS50109">
    <property type="entry name" value="HIS_KIN"/>
    <property type="match status" value="1"/>
</dbReference>
<evidence type="ECO:0000256" key="9">
    <source>
        <dbReference type="ARBA" id="ARBA00022679"/>
    </source>
</evidence>
<dbReference type="SUPFAM" id="SSF55874">
    <property type="entry name" value="ATPase domain of HSP90 chaperone/DNA topoisomerase II/histidine kinase"/>
    <property type="match status" value="1"/>
</dbReference>
<evidence type="ECO:0000256" key="11">
    <source>
        <dbReference type="ARBA" id="ARBA00022741"/>
    </source>
</evidence>
<dbReference type="CDD" id="cd16917">
    <property type="entry name" value="HATPase_UhpB-NarQ-NarX-like"/>
    <property type="match status" value="1"/>
</dbReference>
<sequence length="259" mass="29629">MEQTEYILIVLVFNLFFILFMVAIISYMWQYNRKKKENEVLLQAEKDRHQKELFATQIEMQKRTMQEIGREIHDNVGQKLTLASLYIQQLIYTNKIPAEDESMNNVNSILNDSLNDLRQLSKSLSDDSIENNSLPELLKKEISKINSIIDSQLVIDNEGNYKSVDYHAKSVLIRICQEFIQNSLKYANCSLITITLSYENESITLSLSDNGTGFNINDTKSEGIGLKNMKKRSEIIGGEFSLSSDSNGTKIIIKLPITI</sequence>